<dbReference type="RefSeq" id="WP_162834950.1">
    <property type="nucleotide sequence ID" value="NZ_BBNR01000007.1"/>
</dbReference>
<feature type="chain" id="PRO_5007383021" evidence="1">
    <location>
        <begin position="23"/>
        <end position="48"/>
    </location>
</feature>
<evidence type="ECO:0000256" key="1">
    <source>
        <dbReference type="SAM" id="SignalP"/>
    </source>
</evidence>
<keyword evidence="6" id="KW-1185">Reference proteome</keyword>
<reference evidence="6" key="1">
    <citation type="journal article" date="2014" name="Genome Announc.">
        <title>Draft Genome Sequence of Marine Flavobacterium Jejuia pallidilutea Strain 11shimoA1 and Pigmentation Mutants.</title>
        <authorList>
            <person name="Takatani N."/>
            <person name="Nakanishi M."/>
            <person name="Meirelles P."/>
            <person name="Mino S."/>
            <person name="Suda W."/>
            <person name="Oshima K."/>
            <person name="Hattori M."/>
            <person name="Ohkuma M."/>
            <person name="Hosokawa M."/>
            <person name="Miyashita K."/>
            <person name="Thompson F.L."/>
            <person name="Niwa A."/>
            <person name="Sawabe T."/>
            <person name="Sawabe T."/>
        </authorList>
    </citation>
    <scope>NUCLEOTIDE SEQUENCE [LARGE SCALE GENOMIC DNA]</scope>
    <source>
        <strain evidence="6">JCM 19538</strain>
    </source>
</reference>
<dbReference type="Proteomes" id="UP000030184">
    <property type="component" value="Unassembled WGS sequence"/>
</dbReference>
<dbReference type="EMBL" id="BBNR01000007">
    <property type="protein sequence ID" value="GAL67085.1"/>
    <property type="molecule type" value="Genomic_DNA"/>
</dbReference>
<accession>A0A090W199</accession>
<evidence type="ECO:0000313" key="5">
    <source>
        <dbReference type="Proteomes" id="UP000029646"/>
    </source>
</evidence>
<evidence type="ECO:0000313" key="6">
    <source>
        <dbReference type="Proteomes" id="UP000030184"/>
    </source>
</evidence>
<proteinExistence type="predicted"/>
<dbReference type="Proteomes" id="UP000029641">
    <property type="component" value="Unassembled WGS sequence"/>
</dbReference>
<evidence type="ECO:0000313" key="4">
    <source>
        <dbReference type="EMBL" id="GAL90652.1"/>
    </source>
</evidence>
<organism evidence="3 5">
    <name type="scientific">Jejuia pallidilutea</name>
    <dbReference type="NCBI Taxonomy" id="504487"/>
    <lineage>
        <taxon>Bacteria</taxon>
        <taxon>Pseudomonadati</taxon>
        <taxon>Bacteroidota</taxon>
        <taxon>Flavobacteriia</taxon>
        <taxon>Flavobacteriales</taxon>
        <taxon>Flavobacteriaceae</taxon>
        <taxon>Jejuia</taxon>
    </lineage>
</organism>
<dbReference type="EMBL" id="BBNS01000007">
    <property type="protein sequence ID" value="GAL70795.1"/>
    <property type="molecule type" value="Genomic_DNA"/>
</dbReference>
<protein>
    <submittedName>
        <fullName evidence="3">Uncharacterized protein</fullName>
    </submittedName>
</protein>
<comment type="caution">
    <text evidence="3">The sequence shown here is derived from an EMBL/GenBank/DDBJ whole genome shotgun (WGS) entry which is preliminary data.</text>
</comment>
<dbReference type="STRING" id="504487.JCM19538_417"/>
<feature type="signal peptide" evidence="1">
    <location>
        <begin position="1"/>
        <end position="22"/>
    </location>
</feature>
<evidence type="ECO:0000313" key="2">
    <source>
        <dbReference type="EMBL" id="GAL67085.1"/>
    </source>
</evidence>
<name>A0A090W199_9FLAO</name>
<sequence length="48" mass="5186">MKIKKYVIAAAIFGGMLFTAYAANAVNQDGEQTAKIERSKLKRLPTAG</sequence>
<dbReference type="Proteomes" id="UP000029646">
    <property type="component" value="Unassembled WGS sequence"/>
</dbReference>
<dbReference type="AlphaFoldDB" id="A0A090W199"/>
<dbReference type="EMBL" id="BBNY01000076">
    <property type="protein sequence ID" value="GAL90652.1"/>
    <property type="molecule type" value="Genomic_DNA"/>
</dbReference>
<evidence type="ECO:0000313" key="3">
    <source>
        <dbReference type="EMBL" id="GAL70795.1"/>
    </source>
</evidence>
<keyword evidence="1" id="KW-0732">Signal</keyword>
<gene>
    <name evidence="2" type="ORF">JCM19301_2250</name>
    <name evidence="3" type="ORF">JCM19302_2517</name>
    <name evidence="4" type="ORF">JCM19538_417</name>
</gene>